<keyword evidence="1" id="KW-0560">Oxidoreductase</keyword>
<proteinExistence type="predicted"/>
<evidence type="ECO:0000313" key="5">
    <source>
        <dbReference type="Proteomes" id="UP001558713"/>
    </source>
</evidence>
<dbReference type="SUPFAM" id="SSF56327">
    <property type="entry name" value="LDH C-terminal domain-like"/>
    <property type="match status" value="1"/>
</dbReference>
<dbReference type="PANTHER" id="PTHR11540:SF60">
    <property type="entry name" value="MALATE DEHYDROGENASE"/>
    <property type="match status" value="1"/>
</dbReference>
<dbReference type="Proteomes" id="UP001558713">
    <property type="component" value="Unassembled WGS sequence"/>
</dbReference>
<reference evidence="4 5" key="1">
    <citation type="submission" date="2024-04" db="EMBL/GenBank/DDBJ databases">
        <title>Genome assembly C_amara_ONT_v2.</title>
        <authorList>
            <person name="Yant L."/>
            <person name="Moore C."/>
            <person name="Slenker M."/>
        </authorList>
    </citation>
    <scope>NUCLEOTIDE SEQUENCE [LARGE SCALE GENOMIC DNA]</scope>
    <source>
        <tissue evidence="4">Leaf</tissue>
    </source>
</reference>
<evidence type="ECO:0000256" key="2">
    <source>
        <dbReference type="ARBA" id="ARBA00023027"/>
    </source>
</evidence>
<comment type="caution">
    <text evidence="4">The sequence shown here is derived from an EMBL/GenBank/DDBJ whole genome shotgun (WGS) entry which is preliminary data.</text>
</comment>
<dbReference type="Pfam" id="PF02866">
    <property type="entry name" value="Ldh_1_C"/>
    <property type="match status" value="1"/>
</dbReference>
<dbReference type="PANTHER" id="PTHR11540">
    <property type="entry name" value="MALATE AND LACTATE DEHYDROGENASE"/>
    <property type="match status" value="1"/>
</dbReference>
<keyword evidence="5" id="KW-1185">Reference proteome</keyword>
<name>A0ABD1BDY6_CARAN</name>
<dbReference type="InterPro" id="IPR015955">
    <property type="entry name" value="Lactate_DH/Glyco_Ohase_4_C"/>
</dbReference>
<evidence type="ECO:0000313" key="4">
    <source>
        <dbReference type="EMBL" id="KAL1216878.1"/>
    </source>
</evidence>
<gene>
    <name evidence="4" type="ORF">V5N11_028560</name>
</gene>
<accession>A0ABD1BDY6</accession>
<dbReference type="InterPro" id="IPR022383">
    <property type="entry name" value="Lactate/malate_DH_C"/>
</dbReference>
<keyword evidence="2" id="KW-0520">NAD</keyword>
<evidence type="ECO:0000256" key="1">
    <source>
        <dbReference type="ARBA" id="ARBA00023002"/>
    </source>
</evidence>
<dbReference type="EMBL" id="JBANAX010000258">
    <property type="protein sequence ID" value="KAL1216878.1"/>
    <property type="molecule type" value="Genomic_DNA"/>
</dbReference>
<protein>
    <submittedName>
        <fullName evidence="4">Malate dehydrogenase</fullName>
    </submittedName>
</protein>
<feature type="domain" description="Lactate/malate dehydrogenase C-terminal" evidence="3">
    <location>
        <begin position="13"/>
        <end position="91"/>
    </location>
</feature>
<dbReference type="GO" id="GO:0016491">
    <property type="term" value="F:oxidoreductase activity"/>
    <property type="evidence" value="ECO:0007669"/>
    <property type="project" value="UniProtKB-KW"/>
</dbReference>
<dbReference type="Gene3D" id="3.90.110.10">
    <property type="entry name" value="Lactate dehydrogenase/glycoside hydrolase, family 4, C-terminal"/>
    <property type="match status" value="1"/>
</dbReference>
<sequence>MICVNELIRGAERFVLSLLSVLNGEEDMVQCCFVESTATDIPFFGSRVKLRKKRVEGFIETDLEGLTGHEAKILKHLKEYLIEDIEKGVEFANKSSKAS</sequence>
<evidence type="ECO:0000259" key="3">
    <source>
        <dbReference type="Pfam" id="PF02866"/>
    </source>
</evidence>
<dbReference type="AlphaFoldDB" id="A0ABD1BDY6"/>
<organism evidence="4 5">
    <name type="scientific">Cardamine amara subsp. amara</name>
    <dbReference type="NCBI Taxonomy" id="228776"/>
    <lineage>
        <taxon>Eukaryota</taxon>
        <taxon>Viridiplantae</taxon>
        <taxon>Streptophyta</taxon>
        <taxon>Embryophyta</taxon>
        <taxon>Tracheophyta</taxon>
        <taxon>Spermatophyta</taxon>
        <taxon>Magnoliopsida</taxon>
        <taxon>eudicotyledons</taxon>
        <taxon>Gunneridae</taxon>
        <taxon>Pentapetalae</taxon>
        <taxon>rosids</taxon>
        <taxon>malvids</taxon>
        <taxon>Brassicales</taxon>
        <taxon>Brassicaceae</taxon>
        <taxon>Cardamineae</taxon>
        <taxon>Cardamine</taxon>
    </lineage>
</organism>